<dbReference type="Pfam" id="PF00528">
    <property type="entry name" value="BPD_transp_1"/>
    <property type="match status" value="1"/>
</dbReference>
<sequence>MAAFVFRRLLASVLILLGASFLVYMMMAFTLDPLRDLRESRSATRDIQMADRIARLDLNSPWIVRYFDWLRGAASCVAPIGPLECDLGLNRSGQSVNSLLAGALGSTLRLVTVSTVAAWVVGITVGIVSALRQNSGFDYGVTFTAFLFFSLPSFWVAVLMKEFVALPVNAFFEDPSLPWWAYVLVFVVFGTIMQSALAGDRRRRLIVFAGAGAVATGLLALLVTTQWFLDPGFGYVGVVLMAAVIGGLTMVVLAGTKHRGAQITAGVTAVLGVVSYPLVQIPFNNAPSIGLILGLAVAAIAVGMAVGWLAGGYDRGMQMRLGAIIAFLIGAVILLDRFMQAWAPYLNYTPVQARSGPVPTVGSSTPLLDGSFWVEGLDLGVSLLLPTFALVLVSIATYSRYTRAGMIDVLGQDYIRTARAKGLPERVVVVRHAFRNSLIPLATIVATDIGALLGGAVITEKVFSIPGMGALFTDSLLRDDPNPVMAFFLVVAAFAILFNFIADMSYAVLDPRVRSH</sequence>
<keyword evidence="5 7" id="KW-1133">Transmembrane helix</keyword>
<evidence type="ECO:0000256" key="5">
    <source>
        <dbReference type="ARBA" id="ARBA00022989"/>
    </source>
</evidence>
<organism evidence="9 10">
    <name type="scientific">Nocardioides imazamoxiresistens</name>
    <dbReference type="NCBI Taxonomy" id="3231893"/>
    <lineage>
        <taxon>Bacteria</taxon>
        <taxon>Bacillati</taxon>
        <taxon>Actinomycetota</taxon>
        <taxon>Actinomycetes</taxon>
        <taxon>Propionibacteriales</taxon>
        <taxon>Nocardioidaceae</taxon>
        <taxon>Nocardioides</taxon>
    </lineage>
</organism>
<keyword evidence="2 7" id="KW-0813">Transport</keyword>
<keyword evidence="6 7" id="KW-0472">Membrane</keyword>
<evidence type="ECO:0000256" key="4">
    <source>
        <dbReference type="ARBA" id="ARBA00022692"/>
    </source>
</evidence>
<evidence type="ECO:0000256" key="2">
    <source>
        <dbReference type="ARBA" id="ARBA00022448"/>
    </source>
</evidence>
<evidence type="ECO:0000259" key="8">
    <source>
        <dbReference type="PROSITE" id="PS50928"/>
    </source>
</evidence>
<dbReference type="Proteomes" id="UP001268542">
    <property type="component" value="Unassembled WGS sequence"/>
</dbReference>
<feature type="transmembrane region" description="Helical" evidence="7">
    <location>
        <begin position="263"/>
        <end position="283"/>
    </location>
</feature>
<feature type="transmembrane region" description="Helical" evidence="7">
    <location>
        <begin position="289"/>
        <end position="309"/>
    </location>
</feature>
<dbReference type="EMBL" id="JAVYII010000005">
    <property type="protein sequence ID" value="MDT9593887.1"/>
    <property type="molecule type" value="Genomic_DNA"/>
</dbReference>
<feature type="transmembrane region" description="Helical" evidence="7">
    <location>
        <begin position="438"/>
        <end position="458"/>
    </location>
</feature>
<evidence type="ECO:0000313" key="10">
    <source>
        <dbReference type="Proteomes" id="UP001268542"/>
    </source>
</evidence>
<keyword evidence="3" id="KW-1003">Cell membrane</keyword>
<keyword evidence="4 7" id="KW-0812">Transmembrane</keyword>
<dbReference type="RefSeq" id="WP_315733374.1">
    <property type="nucleotide sequence ID" value="NZ_JAVYII010000005.1"/>
</dbReference>
<dbReference type="CDD" id="cd06261">
    <property type="entry name" value="TM_PBP2"/>
    <property type="match status" value="1"/>
</dbReference>
<gene>
    <name evidence="9" type="ORF">RDV89_12460</name>
</gene>
<feature type="domain" description="ABC transmembrane type-1" evidence="8">
    <location>
        <begin position="104"/>
        <end position="502"/>
    </location>
</feature>
<feature type="transmembrane region" description="Helical" evidence="7">
    <location>
        <begin position="379"/>
        <end position="398"/>
    </location>
</feature>
<comment type="similarity">
    <text evidence="7">Belongs to the binding-protein-dependent transport system permease family.</text>
</comment>
<evidence type="ECO:0000256" key="6">
    <source>
        <dbReference type="ARBA" id="ARBA00023136"/>
    </source>
</evidence>
<dbReference type="PANTHER" id="PTHR30465">
    <property type="entry name" value="INNER MEMBRANE ABC TRANSPORTER"/>
    <property type="match status" value="1"/>
</dbReference>
<dbReference type="PANTHER" id="PTHR30465:SF0">
    <property type="entry name" value="OLIGOPEPTIDE TRANSPORT SYSTEM PERMEASE PROTEIN APPB"/>
    <property type="match status" value="1"/>
</dbReference>
<dbReference type="InterPro" id="IPR035906">
    <property type="entry name" value="MetI-like_sf"/>
</dbReference>
<name>A0ABU3PXB4_9ACTN</name>
<evidence type="ECO:0000256" key="1">
    <source>
        <dbReference type="ARBA" id="ARBA00004651"/>
    </source>
</evidence>
<comment type="subcellular location">
    <subcellularLocation>
        <location evidence="1 7">Cell membrane</location>
        <topology evidence="1 7">Multi-pass membrane protein</topology>
    </subcellularLocation>
</comment>
<evidence type="ECO:0000313" key="9">
    <source>
        <dbReference type="EMBL" id="MDT9593887.1"/>
    </source>
</evidence>
<feature type="transmembrane region" description="Helical" evidence="7">
    <location>
        <begin position="108"/>
        <end position="128"/>
    </location>
</feature>
<protein>
    <submittedName>
        <fullName evidence="9">ABC transporter permease</fullName>
    </submittedName>
</protein>
<dbReference type="InterPro" id="IPR000515">
    <property type="entry name" value="MetI-like"/>
</dbReference>
<feature type="transmembrane region" description="Helical" evidence="7">
    <location>
        <begin position="140"/>
        <end position="159"/>
    </location>
</feature>
<dbReference type="PROSITE" id="PS50928">
    <property type="entry name" value="ABC_TM1"/>
    <property type="match status" value="1"/>
</dbReference>
<accession>A0ABU3PXB4</accession>
<reference evidence="9 10" key="1">
    <citation type="submission" date="2023-08" db="EMBL/GenBank/DDBJ databases">
        <title>Nocardioides seae sp. nov., a bacterium isolated from a soil.</title>
        <authorList>
            <person name="Wang X."/>
        </authorList>
    </citation>
    <scope>NUCLEOTIDE SEQUENCE [LARGE SCALE GENOMIC DNA]</scope>
    <source>
        <strain evidence="9 10">YZH12</strain>
    </source>
</reference>
<feature type="transmembrane region" description="Helical" evidence="7">
    <location>
        <begin position="179"/>
        <end position="198"/>
    </location>
</feature>
<evidence type="ECO:0000256" key="7">
    <source>
        <dbReference type="RuleBase" id="RU363032"/>
    </source>
</evidence>
<feature type="transmembrane region" description="Helical" evidence="7">
    <location>
        <begin position="9"/>
        <end position="31"/>
    </location>
</feature>
<feature type="transmembrane region" description="Helical" evidence="7">
    <location>
        <begin position="235"/>
        <end position="256"/>
    </location>
</feature>
<feature type="transmembrane region" description="Helical" evidence="7">
    <location>
        <begin position="205"/>
        <end position="229"/>
    </location>
</feature>
<comment type="caution">
    <text evidence="9">The sequence shown here is derived from an EMBL/GenBank/DDBJ whole genome shotgun (WGS) entry which is preliminary data.</text>
</comment>
<feature type="transmembrane region" description="Helical" evidence="7">
    <location>
        <begin position="321"/>
        <end position="339"/>
    </location>
</feature>
<proteinExistence type="inferred from homology"/>
<feature type="transmembrane region" description="Helical" evidence="7">
    <location>
        <begin position="484"/>
        <end position="509"/>
    </location>
</feature>
<dbReference type="Gene3D" id="1.10.3720.10">
    <property type="entry name" value="MetI-like"/>
    <property type="match status" value="1"/>
</dbReference>
<evidence type="ECO:0000256" key="3">
    <source>
        <dbReference type="ARBA" id="ARBA00022475"/>
    </source>
</evidence>
<dbReference type="SUPFAM" id="SSF161098">
    <property type="entry name" value="MetI-like"/>
    <property type="match status" value="1"/>
</dbReference>
<keyword evidence="10" id="KW-1185">Reference proteome</keyword>